<evidence type="ECO:0000313" key="3">
    <source>
        <dbReference type="Proteomes" id="UP001523262"/>
    </source>
</evidence>
<organism evidence="2 3">
    <name type="scientific">Neobacillus pocheonensis</name>
    <dbReference type="NCBI Taxonomy" id="363869"/>
    <lineage>
        <taxon>Bacteria</taxon>
        <taxon>Bacillati</taxon>
        <taxon>Bacillota</taxon>
        <taxon>Bacilli</taxon>
        <taxon>Bacillales</taxon>
        <taxon>Bacillaceae</taxon>
        <taxon>Neobacillus</taxon>
    </lineage>
</organism>
<dbReference type="Proteomes" id="UP001523262">
    <property type="component" value="Unassembled WGS sequence"/>
</dbReference>
<comment type="caution">
    <text evidence="2">The sequence shown here is derived from an EMBL/GenBank/DDBJ whole genome shotgun (WGS) entry which is preliminary data.</text>
</comment>
<reference evidence="2 3" key="1">
    <citation type="submission" date="2022-06" db="EMBL/GenBank/DDBJ databases">
        <authorList>
            <person name="Jeon C.O."/>
        </authorList>
    </citation>
    <scope>NUCLEOTIDE SEQUENCE [LARGE SCALE GENOMIC DNA]</scope>
    <source>
        <strain evidence="2 3">KCTC 13943</strain>
    </source>
</reference>
<feature type="region of interest" description="Disordered" evidence="1">
    <location>
        <begin position="35"/>
        <end position="57"/>
    </location>
</feature>
<protein>
    <submittedName>
        <fullName evidence="2">YtzI protein</fullName>
    </submittedName>
</protein>
<dbReference type="NCBIfam" id="NF033232">
    <property type="entry name" value="small_YtzI"/>
    <property type="match status" value="1"/>
</dbReference>
<feature type="compositionally biased region" description="Low complexity" evidence="1">
    <location>
        <begin position="37"/>
        <end position="49"/>
    </location>
</feature>
<keyword evidence="3" id="KW-1185">Reference proteome</keyword>
<gene>
    <name evidence="2" type="primary">ytzI</name>
    <name evidence="2" type="ORF">NDK43_01670</name>
</gene>
<evidence type="ECO:0000313" key="2">
    <source>
        <dbReference type="EMBL" id="MCM2531351.1"/>
    </source>
</evidence>
<sequence length="57" mass="6623">MYTIFVVCIIIVIVVLLLSVITTSKAYTYKHTVDPLENNPNIHTENNENQMEKKEEK</sequence>
<dbReference type="EMBL" id="JAMQCR010000001">
    <property type="protein sequence ID" value="MCM2531351.1"/>
    <property type="molecule type" value="Genomic_DNA"/>
</dbReference>
<evidence type="ECO:0000256" key="1">
    <source>
        <dbReference type="SAM" id="MobiDB-lite"/>
    </source>
</evidence>
<name>A0ABT0W4T7_9BACI</name>
<dbReference type="InterPro" id="IPR047753">
    <property type="entry name" value="YtzI-like"/>
</dbReference>
<accession>A0ABT0W4T7</accession>
<proteinExistence type="predicted"/>